<proteinExistence type="inferred from homology"/>
<evidence type="ECO:0000259" key="4">
    <source>
        <dbReference type="PROSITE" id="PS51186"/>
    </source>
</evidence>
<evidence type="ECO:0000256" key="2">
    <source>
        <dbReference type="ARBA" id="ARBA00023315"/>
    </source>
</evidence>
<dbReference type="InterPro" id="IPR000182">
    <property type="entry name" value="GNAT_dom"/>
</dbReference>
<organism evidence="5 6">
    <name type="scientific">Ileibacterium valens</name>
    <dbReference type="NCBI Taxonomy" id="1862668"/>
    <lineage>
        <taxon>Bacteria</taxon>
        <taxon>Bacillati</taxon>
        <taxon>Bacillota</taxon>
        <taxon>Erysipelotrichia</taxon>
        <taxon>Erysipelotrichales</taxon>
        <taxon>Erysipelotrichaceae</taxon>
        <taxon>Ileibacterium</taxon>
    </lineage>
</organism>
<dbReference type="InterPro" id="IPR016181">
    <property type="entry name" value="Acyl_CoA_acyltransferase"/>
</dbReference>
<keyword evidence="6" id="KW-1185">Reference proteome</keyword>
<dbReference type="PROSITE" id="PS51186">
    <property type="entry name" value="GNAT"/>
    <property type="match status" value="1"/>
</dbReference>
<reference evidence="5 6" key="1">
    <citation type="submission" date="2016-11" db="EMBL/GenBank/DDBJ databases">
        <title>Description of two novel members of the family Erysipelotrichaceae: Ileibacterium lipovorans gen. nov., sp. nov. and Dubosiella newyorkensis, gen. nov., sp. nov.</title>
        <authorList>
            <person name="Cox L.M."/>
            <person name="Sohn J."/>
            <person name="Tyrrell K.L."/>
            <person name="Citron D.M."/>
            <person name="Lawson P.A."/>
            <person name="Patel N.B."/>
            <person name="Iizumi T."/>
            <person name="Perez-Perez G.I."/>
            <person name="Goldstein E.J."/>
            <person name="Blaser M.J."/>
        </authorList>
    </citation>
    <scope>NUCLEOTIDE SEQUENCE [LARGE SCALE GENOMIC DNA]</scope>
    <source>
        <strain evidence="5 6">NYU-BL-A3</strain>
    </source>
</reference>
<comment type="caution">
    <text evidence="5">The sequence shown here is derived from an EMBL/GenBank/DDBJ whole genome shotgun (WGS) entry which is preliminary data.</text>
</comment>
<dbReference type="Pfam" id="PF13302">
    <property type="entry name" value="Acetyltransf_3"/>
    <property type="match status" value="1"/>
</dbReference>
<sequence>MNILQKNNEVFIETDRLILRPWKLEDASNLYELIKDPDIGPACGFLPHENPEKSKHILQTVMIAPNSFAITLKEDHRIIGDISIMSYPEKKRVLEDDRAEFGYWLGKEYWHQGYISEALRALIQYAFENLNLNQLWICYFDGNQNSARVAKRNGFKIIRLEKNVEARRIGKTLNLWHTCLNNSEIKLNNQPE</sequence>
<evidence type="ECO:0000256" key="1">
    <source>
        <dbReference type="ARBA" id="ARBA00022679"/>
    </source>
</evidence>
<keyword evidence="1" id="KW-0808">Transferase</keyword>
<keyword evidence="2" id="KW-0012">Acyltransferase</keyword>
<dbReference type="Proteomes" id="UP000186341">
    <property type="component" value="Unassembled WGS sequence"/>
</dbReference>
<protein>
    <recommendedName>
        <fullName evidence="4">N-acetyltransferase domain-containing protein</fullName>
    </recommendedName>
</protein>
<comment type="similarity">
    <text evidence="3">Belongs to the acetyltransferase family. RimJ subfamily.</text>
</comment>
<feature type="domain" description="N-acetyltransferase" evidence="4">
    <location>
        <begin position="17"/>
        <end position="174"/>
    </location>
</feature>
<evidence type="ECO:0000256" key="3">
    <source>
        <dbReference type="ARBA" id="ARBA00038502"/>
    </source>
</evidence>
<dbReference type="AlphaFoldDB" id="A0A1U7NIC2"/>
<evidence type="ECO:0000313" key="6">
    <source>
        <dbReference type="Proteomes" id="UP000186341"/>
    </source>
</evidence>
<dbReference type="PANTHER" id="PTHR43792">
    <property type="entry name" value="GNAT FAMILY, PUTATIVE (AFU_ORTHOLOGUE AFUA_3G00765)-RELATED-RELATED"/>
    <property type="match status" value="1"/>
</dbReference>
<dbReference type="Gene3D" id="3.40.630.30">
    <property type="match status" value="1"/>
</dbReference>
<accession>A0A1U7NIC2</accession>
<name>A0A1U7NIC2_9FIRM</name>
<evidence type="ECO:0000313" key="5">
    <source>
        <dbReference type="EMBL" id="OLU42104.1"/>
    </source>
</evidence>
<dbReference type="SUPFAM" id="SSF55729">
    <property type="entry name" value="Acyl-CoA N-acyltransferases (Nat)"/>
    <property type="match status" value="1"/>
</dbReference>
<gene>
    <name evidence="5" type="ORF">BO222_02150</name>
</gene>
<dbReference type="InterPro" id="IPR051531">
    <property type="entry name" value="N-acetyltransferase"/>
</dbReference>
<dbReference type="PANTHER" id="PTHR43792:SF8">
    <property type="entry name" value="[RIBOSOMAL PROTEIN US5]-ALANINE N-ACETYLTRANSFERASE"/>
    <property type="match status" value="1"/>
</dbReference>
<dbReference type="GO" id="GO:0016747">
    <property type="term" value="F:acyltransferase activity, transferring groups other than amino-acyl groups"/>
    <property type="evidence" value="ECO:0007669"/>
    <property type="project" value="InterPro"/>
</dbReference>
<dbReference type="EMBL" id="MPJW01000067">
    <property type="protein sequence ID" value="OLU42104.1"/>
    <property type="molecule type" value="Genomic_DNA"/>
</dbReference>